<feature type="compositionally biased region" description="Basic and acidic residues" evidence="1">
    <location>
        <begin position="306"/>
        <end position="320"/>
    </location>
</feature>
<evidence type="ECO:0000313" key="3">
    <source>
        <dbReference type="Proteomes" id="UP001583172"/>
    </source>
</evidence>
<proteinExistence type="predicted"/>
<evidence type="ECO:0000256" key="1">
    <source>
        <dbReference type="SAM" id="MobiDB-lite"/>
    </source>
</evidence>
<feature type="compositionally biased region" description="Polar residues" evidence="1">
    <location>
        <begin position="442"/>
        <end position="451"/>
    </location>
</feature>
<dbReference type="Proteomes" id="UP001583172">
    <property type="component" value="Unassembled WGS sequence"/>
</dbReference>
<feature type="compositionally biased region" description="Basic and acidic residues" evidence="1">
    <location>
        <begin position="102"/>
        <end position="146"/>
    </location>
</feature>
<reference evidence="2 3" key="1">
    <citation type="journal article" date="2024" name="Commun. Biol.">
        <title>Comparative genomic analysis of thermophilic fungi reveals convergent evolutionary adaptations and gene losses.</title>
        <authorList>
            <person name="Steindorff A.S."/>
            <person name="Aguilar-Pontes M.V."/>
            <person name="Robinson A.J."/>
            <person name="Andreopoulos B."/>
            <person name="LaButti K."/>
            <person name="Kuo A."/>
            <person name="Mondo S."/>
            <person name="Riley R."/>
            <person name="Otillar R."/>
            <person name="Haridas S."/>
            <person name="Lipzen A."/>
            <person name="Grimwood J."/>
            <person name="Schmutz J."/>
            <person name="Clum A."/>
            <person name="Reid I.D."/>
            <person name="Moisan M.C."/>
            <person name="Butler G."/>
            <person name="Nguyen T.T.M."/>
            <person name="Dewar K."/>
            <person name="Conant G."/>
            <person name="Drula E."/>
            <person name="Henrissat B."/>
            <person name="Hansel C."/>
            <person name="Singer S."/>
            <person name="Hutchinson M.I."/>
            <person name="de Vries R.P."/>
            <person name="Natvig D.O."/>
            <person name="Powell A.J."/>
            <person name="Tsang A."/>
            <person name="Grigoriev I.V."/>
        </authorList>
    </citation>
    <scope>NUCLEOTIDE SEQUENCE [LARGE SCALE GENOMIC DNA]</scope>
    <source>
        <strain evidence="2 3">CBS 620.91</strain>
    </source>
</reference>
<feature type="compositionally biased region" description="Low complexity" evidence="1">
    <location>
        <begin position="461"/>
        <end position="500"/>
    </location>
</feature>
<protein>
    <submittedName>
        <fullName evidence="2">Uncharacterized protein</fullName>
    </submittedName>
</protein>
<gene>
    <name evidence="2" type="ORF">VTJ49DRAFT_7301</name>
</gene>
<dbReference type="EMBL" id="JAZGSY010000082">
    <property type="protein sequence ID" value="KAL1841233.1"/>
    <property type="molecule type" value="Genomic_DNA"/>
</dbReference>
<feature type="compositionally biased region" description="Polar residues" evidence="1">
    <location>
        <begin position="540"/>
        <end position="565"/>
    </location>
</feature>
<accession>A0ABR3VIP6</accession>
<feature type="compositionally biased region" description="Polar residues" evidence="1">
    <location>
        <begin position="366"/>
        <end position="375"/>
    </location>
</feature>
<feature type="compositionally biased region" description="Pro residues" evidence="1">
    <location>
        <begin position="328"/>
        <end position="350"/>
    </location>
</feature>
<feature type="compositionally biased region" description="Basic and acidic residues" evidence="1">
    <location>
        <begin position="76"/>
        <end position="85"/>
    </location>
</feature>
<feature type="region of interest" description="Disordered" evidence="1">
    <location>
        <begin position="76"/>
        <end position="567"/>
    </location>
</feature>
<keyword evidence="3" id="KW-1185">Reference proteome</keyword>
<name>A0ABR3VIP6_HUMIN</name>
<evidence type="ECO:0000313" key="2">
    <source>
        <dbReference type="EMBL" id="KAL1841233.1"/>
    </source>
</evidence>
<feature type="compositionally biased region" description="Basic and acidic residues" evidence="1">
    <location>
        <begin position="154"/>
        <end position="164"/>
    </location>
</feature>
<feature type="compositionally biased region" description="Basic and acidic residues" evidence="1">
    <location>
        <begin position="379"/>
        <end position="388"/>
    </location>
</feature>
<sequence>MCNYDYTPYKGCAEGEQHYFIQWIKCGIAAESGRYCSLEASTRLEQIAQISGNVLACPLHGPVAVQQYILESANPRYHDEDEEKRRPRSTTRRTGVSRGRTPHRDPSRVADEAAHREVKEVRRQRSRRDVAHDSSDSETNSRENRARLARKASRRGESERRDTGSRSSRTNSHRRSTSEDLDRIPPVPPLSMRYGRSETSLPLEAEPEVRRESRRTSNASSSSHLQAAADIPRAPGVIGLPSAPDMHRRASIRRAQSDAMLKDADLPPLPSPRSWVSPTSDSSPDHDPTMPFSSPSRRGRRPTRSIGDRSVDTSMRRIDEDVATDEPPLSPRSLPPQPGPAPTRSPPPEPTGAGALHYPSRRSRSANRPQLNNLQIPKPTDKYQREYHSAPTATPPETEISEGRKRSVDASLGNAPQAARESSSNLPATARASVDSGYLSGHSRNGRNTLQKAPPQHLREQTQQQQQQQKQQSQGQGQSQEQGQGQSTTDTQAAAAQAQARPSTDGRQSPEKKARPAPLNLANATPGHGLPPCALPVSLVSPSCQSDAEASTASNGSKKTHSTLLQRMGLKRKISGLLDRERTAGGVREVGVKG</sequence>
<comment type="caution">
    <text evidence="2">The sequence shown here is derived from an EMBL/GenBank/DDBJ whole genome shotgun (WGS) entry which is preliminary data.</text>
</comment>
<organism evidence="2 3">
    <name type="scientific">Humicola insolens</name>
    <name type="common">Soft-rot fungus</name>
    <dbReference type="NCBI Taxonomy" id="85995"/>
    <lineage>
        <taxon>Eukaryota</taxon>
        <taxon>Fungi</taxon>
        <taxon>Dikarya</taxon>
        <taxon>Ascomycota</taxon>
        <taxon>Pezizomycotina</taxon>
        <taxon>Sordariomycetes</taxon>
        <taxon>Sordariomycetidae</taxon>
        <taxon>Sordariales</taxon>
        <taxon>Chaetomiaceae</taxon>
        <taxon>Mycothermus</taxon>
    </lineage>
</organism>